<dbReference type="AlphaFoldDB" id="A6JK90"/>
<reference evidence="2" key="1">
    <citation type="submission" date="2005-09" db="EMBL/GenBank/DDBJ databases">
        <authorList>
            <person name="Mural R.J."/>
            <person name="Li P.W."/>
            <person name="Adams M.D."/>
            <person name="Amanatides P.G."/>
            <person name="Baden-Tillson H."/>
            <person name="Barnstead M."/>
            <person name="Chin S.H."/>
            <person name="Dew I."/>
            <person name="Evans C.A."/>
            <person name="Ferriera S."/>
            <person name="Flanigan M."/>
            <person name="Fosler C."/>
            <person name="Glodek A."/>
            <person name="Gu Z."/>
            <person name="Holt R.A."/>
            <person name="Jennings D."/>
            <person name="Kraft C.L."/>
            <person name="Lu F."/>
            <person name="Nguyen T."/>
            <person name="Nusskern D.R."/>
            <person name="Pfannkoch C.M."/>
            <person name="Sitter C."/>
            <person name="Sutton G.G."/>
            <person name="Venter J.C."/>
            <person name="Wang Z."/>
            <person name="Woodage T."/>
            <person name="Zheng X.H."/>
            <person name="Zhong F."/>
        </authorList>
    </citation>
    <scope>NUCLEOTIDE SEQUENCE [LARGE SCALE GENOMIC DNA]</scope>
    <source>
        <strain>BN</strain>
        <strain evidence="2">Sprague-Dawley</strain>
    </source>
</reference>
<organism evidence="1 2">
    <name type="scientific">Rattus norvegicus</name>
    <name type="common">Rat</name>
    <dbReference type="NCBI Taxonomy" id="10116"/>
    <lineage>
        <taxon>Eukaryota</taxon>
        <taxon>Metazoa</taxon>
        <taxon>Chordata</taxon>
        <taxon>Craniata</taxon>
        <taxon>Vertebrata</taxon>
        <taxon>Euteleostomi</taxon>
        <taxon>Mammalia</taxon>
        <taxon>Eutheria</taxon>
        <taxon>Euarchontoglires</taxon>
        <taxon>Glires</taxon>
        <taxon>Rodentia</taxon>
        <taxon>Myomorpha</taxon>
        <taxon>Muroidea</taxon>
        <taxon>Muridae</taxon>
        <taxon>Murinae</taxon>
        <taxon>Rattus</taxon>
    </lineage>
</organism>
<protein>
    <submittedName>
        <fullName evidence="1">RCG61009</fullName>
    </submittedName>
</protein>
<name>A6JK90_RAT</name>
<proteinExistence type="predicted"/>
<dbReference type="Proteomes" id="UP000234681">
    <property type="component" value="Chromosome 20"/>
</dbReference>
<dbReference type="EMBL" id="CH473988">
    <property type="protein sequence ID" value="EDL97106.1"/>
    <property type="molecule type" value="Genomic_DNA"/>
</dbReference>
<accession>A6JK90</accession>
<gene>
    <name evidence="1" type="ORF">rCG_61009</name>
</gene>
<evidence type="ECO:0000313" key="2">
    <source>
        <dbReference type="Proteomes" id="UP000234681"/>
    </source>
</evidence>
<evidence type="ECO:0000313" key="1">
    <source>
        <dbReference type="EMBL" id="EDL97106.1"/>
    </source>
</evidence>
<sequence length="48" mass="5296">MLTQSHGLGKNVIRTGFVAAVWFAEQSGSVIILDFIGEVKSIFVILRF</sequence>